<feature type="binding site" evidence="12">
    <location>
        <position position="143"/>
    </location>
    <ligand>
        <name>S-adenosyl-L-methionine</name>
        <dbReference type="ChEBI" id="CHEBI:59789"/>
    </ligand>
</feature>
<dbReference type="GO" id="GO:0061799">
    <property type="term" value="F:cyclic pyranopterin monophosphate synthase activity"/>
    <property type="evidence" value="ECO:0007669"/>
    <property type="project" value="TreeGrafter"/>
</dbReference>
<feature type="binding site" evidence="12">
    <location>
        <position position="279"/>
    </location>
    <ligand>
        <name>[4Fe-4S] cluster</name>
        <dbReference type="ChEBI" id="CHEBI:49883"/>
        <label>2</label>
        <note>4Fe-4S-substrate</note>
    </ligand>
</feature>
<accession>A0A3S4CCU3</accession>
<keyword evidence="10 12" id="KW-0456">Lyase</keyword>
<feature type="binding site" evidence="12">
    <location>
        <position position="48"/>
    </location>
    <ligand>
        <name>[4Fe-4S] cluster</name>
        <dbReference type="ChEBI" id="CHEBI:49883"/>
        <label>1</label>
        <note>4Fe-4S-S-AdoMet</note>
    </ligand>
</feature>
<dbReference type="HAMAP" id="MF_01225_B">
    <property type="entry name" value="MoaA_B"/>
    <property type="match status" value="1"/>
</dbReference>
<evidence type="ECO:0000256" key="6">
    <source>
        <dbReference type="ARBA" id="ARBA00023004"/>
    </source>
</evidence>
<dbReference type="InterPro" id="IPR013785">
    <property type="entry name" value="Aldolase_TIM"/>
</dbReference>
<keyword evidence="4 12" id="KW-0479">Metal-binding</keyword>
<dbReference type="CDD" id="cd21117">
    <property type="entry name" value="Twitch_MoaA"/>
    <property type="match status" value="1"/>
</dbReference>
<reference evidence="14 15" key="1">
    <citation type="submission" date="2018-12" db="EMBL/GenBank/DDBJ databases">
        <authorList>
            <person name="Criscuolo A."/>
        </authorList>
    </citation>
    <scope>NUCLEOTIDE SEQUENCE [LARGE SCALE GENOMIC DNA]</scope>
    <source>
        <strain evidence="14">ACIP1116281</strain>
    </source>
</reference>
<feature type="binding site" evidence="12">
    <location>
        <begin position="281"/>
        <end position="283"/>
    </location>
    <ligand>
        <name>GTP</name>
        <dbReference type="ChEBI" id="CHEBI:37565"/>
    </ligand>
</feature>
<dbReference type="PROSITE" id="PS51918">
    <property type="entry name" value="RADICAL_SAM"/>
    <property type="match status" value="1"/>
</dbReference>
<dbReference type="GO" id="GO:0046872">
    <property type="term" value="F:metal ion binding"/>
    <property type="evidence" value="ECO:0007669"/>
    <property type="project" value="UniProtKB-KW"/>
</dbReference>
<dbReference type="CDD" id="cd01335">
    <property type="entry name" value="Radical_SAM"/>
    <property type="match status" value="1"/>
</dbReference>
<evidence type="ECO:0000259" key="13">
    <source>
        <dbReference type="PROSITE" id="PS51918"/>
    </source>
</evidence>
<proteinExistence type="inferred from homology"/>
<feature type="binding site" evidence="12">
    <location>
        <position position="119"/>
    </location>
    <ligand>
        <name>GTP</name>
        <dbReference type="ChEBI" id="CHEBI:37565"/>
    </ligand>
</feature>
<dbReference type="SUPFAM" id="SSF102114">
    <property type="entry name" value="Radical SAM enzymes"/>
    <property type="match status" value="1"/>
</dbReference>
<dbReference type="InterPro" id="IPR040064">
    <property type="entry name" value="MoaA-like"/>
</dbReference>
<dbReference type="GO" id="GO:0061798">
    <property type="term" value="F:GTP 3',8'-cyclase activity"/>
    <property type="evidence" value="ECO:0007669"/>
    <property type="project" value="UniProtKB-UniRule"/>
</dbReference>
<keyword evidence="15" id="KW-1185">Reference proteome</keyword>
<name>A0A3S4CCU3_9HYPH</name>
<dbReference type="InterPro" id="IPR007197">
    <property type="entry name" value="rSAM"/>
</dbReference>
<evidence type="ECO:0000256" key="2">
    <source>
        <dbReference type="ARBA" id="ARBA00022485"/>
    </source>
</evidence>
<comment type="similarity">
    <text evidence="12">Belongs to the radical SAM superfamily. MoaA family.</text>
</comment>
<dbReference type="NCBIfam" id="TIGR02666">
    <property type="entry name" value="moaA"/>
    <property type="match status" value="1"/>
</dbReference>
<organism evidence="14 15">
    <name type="scientific">Devosia equisanguinis</name>
    <dbReference type="NCBI Taxonomy" id="2490941"/>
    <lineage>
        <taxon>Bacteria</taxon>
        <taxon>Pseudomonadati</taxon>
        <taxon>Pseudomonadota</taxon>
        <taxon>Alphaproteobacteria</taxon>
        <taxon>Hyphomicrobiales</taxon>
        <taxon>Devosiaceae</taxon>
        <taxon>Devosia</taxon>
    </lineage>
</organism>
<feature type="binding site" evidence="12">
    <location>
        <position position="44"/>
    </location>
    <ligand>
        <name>[4Fe-4S] cluster</name>
        <dbReference type="ChEBI" id="CHEBI:49883"/>
        <label>1</label>
        <note>4Fe-4S-S-AdoMet</note>
    </ligand>
</feature>
<comment type="subunit">
    <text evidence="12">Monomer and homodimer.</text>
</comment>
<evidence type="ECO:0000256" key="10">
    <source>
        <dbReference type="ARBA" id="ARBA00023239"/>
    </source>
</evidence>
<dbReference type="GO" id="GO:0051539">
    <property type="term" value="F:4 iron, 4 sulfur cluster binding"/>
    <property type="evidence" value="ECO:0007669"/>
    <property type="project" value="UniProtKB-UniRule"/>
</dbReference>
<feature type="binding site" evidence="12">
    <location>
        <position position="86"/>
    </location>
    <ligand>
        <name>GTP</name>
        <dbReference type="ChEBI" id="CHEBI:37565"/>
    </ligand>
</feature>
<keyword evidence="5 12" id="KW-0547">Nucleotide-binding</keyword>
<dbReference type="InterPro" id="IPR000385">
    <property type="entry name" value="MoaA_NifB_PqqE_Fe-S-bd_CS"/>
</dbReference>
<dbReference type="GO" id="GO:0005525">
    <property type="term" value="F:GTP binding"/>
    <property type="evidence" value="ECO:0007669"/>
    <property type="project" value="UniProtKB-UniRule"/>
</dbReference>
<comment type="pathway">
    <text evidence="12">Cofactor biosynthesis; molybdopterin biosynthesis.</text>
</comment>
<evidence type="ECO:0000256" key="3">
    <source>
        <dbReference type="ARBA" id="ARBA00022691"/>
    </source>
</evidence>
<evidence type="ECO:0000313" key="15">
    <source>
        <dbReference type="Proteomes" id="UP000268844"/>
    </source>
</evidence>
<evidence type="ECO:0000256" key="4">
    <source>
        <dbReference type="ARBA" id="ARBA00022723"/>
    </source>
</evidence>
<dbReference type="PANTHER" id="PTHR22960:SF0">
    <property type="entry name" value="MOLYBDENUM COFACTOR BIOSYNTHESIS PROTEIN 1"/>
    <property type="match status" value="1"/>
</dbReference>
<dbReference type="InterPro" id="IPR050105">
    <property type="entry name" value="MoCo_biosynth_MoaA/MoaC"/>
</dbReference>
<dbReference type="InterPro" id="IPR006638">
    <property type="entry name" value="Elp3/MiaA/NifB-like_rSAM"/>
</dbReference>
<evidence type="ECO:0000256" key="8">
    <source>
        <dbReference type="ARBA" id="ARBA00023134"/>
    </source>
</evidence>
<feature type="binding site" evidence="12">
    <location>
        <position position="90"/>
    </location>
    <ligand>
        <name>S-adenosyl-L-methionine</name>
        <dbReference type="ChEBI" id="CHEBI:59789"/>
    </ligand>
</feature>
<dbReference type="EC" id="4.1.99.22" evidence="1 12"/>
<feature type="binding site" evidence="12">
    <location>
        <position position="51"/>
    </location>
    <ligand>
        <name>[4Fe-4S] cluster</name>
        <dbReference type="ChEBI" id="CHEBI:49883"/>
        <label>1</label>
        <note>4Fe-4S-S-AdoMet</note>
    </ligand>
</feature>
<keyword evidence="8 12" id="KW-0342">GTP-binding</keyword>
<evidence type="ECO:0000256" key="12">
    <source>
        <dbReference type="HAMAP-Rule" id="MF_01225"/>
    </source>
</evidence>
<comment type="cofactor">
    <cofactor evidence="12">
        <name>[4Fe-4S] cluster</name>
        <dbReference type="ChEBI" id="CHEBI:49883"/>
    </cofactor>
    <text evidence="12">Binds 2 [4Fe-4S] clusters. Binds 1 [4Fe-4S] cluster coordinated with 3 cysteines and an exchangeable S-adenosyl-L-methionine and 1 [4Fe-4S] cluster coordinated with 3 cysteines and the GTP-derived substrate.</text>
</comment>
<dbReference type="Pfam" id="PF06463">
    <property type="entry name" value="Mob_synth_C"/>
    <property type="match status" value="1"/>
</dbReference>
<comment type="catalytic activity">
    <reaction evidence="11 12">
        <text>GTP + AH2 + S-adenosyl-L-methionine = (8S)-3',8-cyclo-7,8-dihydroguanosine 5'-triphosphate + 5'-deoxyadenosine + L-methionine + A + H(+)</text>
        <dbReference type="Rhea" id="RHEA:49576"/>
        <dbReference type="ChEBI" id="CHEBI:13193"/>
        <dbReference type="ChEBI" id="CHEBI:15378"/>
        <dbReference type="ChEBI" id="CHEBI:17319"/>
        <dbReference type="ChEBI" id="CHEBI:17499"/>
        <dbReference type="ChEBI" id="CHEBI:37565"/>
        <dbReference type="ChEBI" id="CHEBI:57844"/>
        <dbReference type="ChEBI" id="CHEBI:59789"/>
        <dbReference type="ChEBI" id="CHEBI:131766"/>
        <dbReference type="EC" id="4.1.99.22"/>
    </reaction>
</comment>
<dbReference type="InterPro" id="IPR013483">
    <property type="entry name" value="MoaA"/>
</dbReference>
<evidence type="ECO:0000256" key="7">
    <source>
        <dbReference type="ARBA" id="ARBA00023014"/>
    </source>
</evidence>
<protein>
    <recommendedName>
        <fullName evidence="1 12">GTP 3',8-cyclase</fullName>
        <ecNumber evidence="1 12">4.1.99.22</ecNumber>
    </recommendedName>
    <alternativeName>
        <fullName evidence="12">Molybdenum cofactor biosynthesis protein A</fullName>
    </alternativeName>
</protein>
<dbReference type="Proteomes" id="UP000268844">
    <property type="component" value="Unassembled WGS sequence"/>
</dbReference>
<dbReference type="InterPro" id="IPR010505">
    <property type="entry name" value="MoaA_twitch"/>
</dbReference>
<dbReference type="Gene3D" id="3.20.20.70">
    <property type="entry name" value="Aldolase class I"/>
    <property type="match status" value="1"/>
</dbReference>
<sequence length="351" mass="38560">MRFALALRGSKVVAMTTTSPVARPLIDGFGRRVSYLRISVTDRCDFRCVYCMAEDMTFLPKRDVLSFEEIEALAGAFIARGTTKIRLTGGEPLVRRDIMQLVTALGRRIGNGLEELTLTTNGSQLAKYAVQLQAAGVRRLNVSLDTLDAERFRAITRRGRIEDVMAGIEAAQAAGLAIKINMVAMRGVNDDEIEPMMAWAHGRGMGLTLIEGMPLGEVDIDRADSYLPLRELHERLARRYTLTRLDTRTGGPARYVHVAETGGTLGFITPMSHNFCESCNRVRLTATGQLFLCLGQDDQVNLRDAWREGGAAGLDAALDHAMRIKPKGHDFVVDRSGREPAVARHMSVTGG</sequence>
<dbReference type="GO" id="GO:0006777">
    <property type="term" value="P:Mo-molybdopterin cofactor biosynthetic process"/>
    <property type="evidence" value="ECO:0007669"/>
    <property type="project" value="UniProtKB-UniRule"/>
</dbReference>
<feature type="domain" description="Radical SAM core" evidence="13">
    <location>
        <begin position="28"/>
        <end position="252"/>
    </location>
</feature>
<keyword evidence="3 12" id="KW-0949">S-adenosyl-L-methionine</keyword>
<dbReference type="AlphaFoldDB" id="A0A3S4CCU3"/>
<keyword evidence="2 12" id="KW-0004">4Fe-4S</keyword>
<dbReference type="SFLD" id="SFLDG01383">
    <property type="entry name" value="cyclic_pyranopterin_phosphate"/>
    <property type="match status" value="1"/>
</dbReference>
<feature type="binding site" evidence="12">
    <location>
        <position position="37"/>
    </location>
    <ligand>
        <name>GTP</name>
        <dbReference type="ChEBI" id="CHEBI:37565"/>
    </ligand>
</feature>
<keyword evidence="7 12" id="KW-0411">Iron-sulfur</keyword>
<dbReference type="SFLD" id="SFLDG01067">
    <property type="entry name" value="SPASM/twitch_domain_containing"/>
    <property type="match status" value="1"/>
</dbReference>
<evidence type="ECO:0000256" key="5">
    <source>
        <dbReference type="ARBA" id="ARBA00022741"/>
    </source>
</evidence>
<feature type="binding site" evidence="12">
    <location>
        <position position="50"/>
    </location>
    <ligand>
        <name>S-adenosyl-L-methionine</name>
        <dbReference type="ChEBI" id="CHEBI:59789"/>
    </ligand>
</feature>
<comment type="function">
    <text evidence="12">Catalyzes the cyclization of GTP to (8S)-3',8-cyclo-7,8-dihydroguanosine 5'-triphosphate.</text>
</comment>
<gene>
    <name evidence="12 14" type="primary">moaA</name>
    <name evidence="14" type="ORF">DEVEQU_02357</name>
</gene>
<dbReference type="Pfam" id="PF04055">
    <property type="entry name" value="Radical_SAM"/>
    <property type="match status" value="1"/>
</dbReference>
<feature type="binding site" evidence="12">
    <location>
        <position position="179"/>
    </location>
    <ligand>
        <name>GTP</name>
        <dbReference type="ChEBI" id="CHEBI:37565"/>
    </ligand>
</feature>
<keyword evidence="6 12" id="KW-0408">Iron</keyword>
<evidence type="ECO:0000256" key="9">
    <source>
        <dbReference type="ARBA" id="ARBA00023150"/>
    </source>
</evidence>
<dbReference type="SFLD" id="SFLDS00029">
    <property type="entry name" value="Radical_SAM"/>
    <property type="match status" value="1"/>
</dbReference>
<feature type="binding site" evidence="12">
    <location>
        <position position="293"/>
    </location>
    <ligand>
        <name>[4Fe-4S] cluster</name>
        <dbReference type="ChEBI" id="CHEBI:49883"/>
        <label>2</label>
        <note>4Fe-4S-substrate</note>
    </ligand>
</feature>
<evidence type="ECO:0000256" key="1">
    <source>
        <dbReference type="ARBA" id="ARBA00012167"/>
    </source>
</evidence>
<dbReference type="InterPro" id="IPR058240">
    <property type="entry name" value="rSAM_sf"/>
</dbReference>
<evidence type="ECO:0000313" key="14">
    <source>
        <dbReference type="EMBL" id="VDS05216.1"/>
    </source>
</evidence>
<keyword evidence="9 12" id="KW-0501">Molybdenum cofactor biosynthesis</keyword>
<dbReference type="PANTHER" id="PTHR22960">
    <property type="entry name" value="MOLYBDOPTERIN COFACTOR SYNTHESIS PROTEIN A"/>
    <property type="match status" value="1"/>
</dbReference>
<feature type="binding site" evidence="12">
    <location>
        <position position="213"/>
    </location>
    <ligand>
        <name>S-adenosyl-L-methionine</name>
        <dbReference type="ChEBI" id="CHEBI:59789"/>
    </ligand>
</feature>
<dbReference type="EMBL" id="UZWD01000028">
    <property type="protein sequence ID" value="VDS05216.1"/>
    <property type="molecule type" value="Genomic_DNA"/>
</dbReference>
<feature type="binding site" evidence="12">
    <location>
        <position position="276"/>
    </location>
    <ligand>
        <name>[4Fe-4S] cluster</name>
        <dbReference type="ChEBI" id="CHEBI:49883"/>
        <label>2</label>
        <note>4Fe-4S-substrate</note>
    </ligand>
</feature>
<evidence type="ECO:0000256" key="11">
    <source>
        <dbReference type="ARBA" id="ARBA00048697"/>
    </source>
</evidence>
<dbReference type="SMART" id="SM00729">
    <property type="entry name" value="Elp3"/>
    <property type="match status" value="1"/>
</dbReference>
<dbReference type="GO" id="GO:1904047">
    <property type="term" value="F:S-adenosyl-L-methionine binding"/>
    <property type="evidence" value="ECO:0007669"/>
    <property type="project" value="UniProtKB-UniRule"/>
</dbReference>
<dbReference type="UniPathway" id="UPA00344"/>
<dbReference type="PROSITE" id="PS01305">
    <property type="entry name" value="MOAA_NIFB_PQQE"/>
    <property type="match status" value="1"/>
</dbReference>
<dbReference type="SFLD" id="SFLDG01386">
    <property type="entry name" value="main_SPASM_domain-containing"/>
    <property type="match status" value="1"/>
</dbReference>